<name>A0A5J4URE5_9EUKA</name>
<dbReference type="EMBL" id="SNRW01013657">
    <property type="protein sequence ID" value="KAA6372365.1"/>
    <property type="molecule type" value="Genomic_DNA"/>
</dbReference>
<sequence length="278" mass="31735">MVANQASLMPVTGTDLLTIRRNLQTQVNLTNTRQTATRHALTPAMILARMLGRAPNVLLVNPIATDLIRPGLLNFPTQEETNAQHSIFPYQQWTGSFGIQQQSPFNPFNIQQPFPQAPQASNYFVGPPQQQYIQGQIPFPQINYQGQFTPTIPTQLQQQQQYQQQIQQPLQLPEPQLDQQQVQIYQQIEQQQPVQPPLLEARLLQQPQVYQLQPPIFPPVQIQTSGAVQPPVQLAQPAQMFQQEQTPNKQVIQPIADTIQRGRDMERYQSHQKQMDVS</sequence>
<organism evidence="1 2">
    <name type="scientific">Streblomastix strix</name>
    <dbReference type="NCBI Taxonomy" id="222440"/>
    <lineage>
        <taxon>Eukaryota</taxon>
        <taxon>Metamonada</taxon>
        <taxon>Preaxostyla</taxon>
        <taxon>Oxymonadida</taxon>
        <taxon>Streblomastigidae</taxon>
        <taxon>Streblomastix</taxon>
    </lineage>
</organism>
<evidence type="ECO:0000313" key="2">
    <source>
        <dbReference type="Proteomes" id="UP000324800"/>
    </source>
</evidence>
<dbReference type="AlphaFoldDB" id="A0A5J4URE5"/>
<reference evidence="1 2" key="1">
    <citation type="submission" date="2019-03" db="EMBL/GenBank/DDBJ databases">
        <title>Single cell metagenomics reveals metabolic interactions within the superorganism composed of flagellate Streblomastix strix and complex community of Bacteroidetes bacteria on its surface.</title>
        <authorList>
            <person name="Treitli S.C."/>
            <person name="Kolisko M."/>
            <person name="Husnik F."/>
            <person name="Keeling P."/>
            <person name="Hampl V."/>
        </authorList>
    </citation>
    <scope>NUCLEOTIDE SEQUENCE [LARGE SCALE GENOMIC DNA]</scope>
    <source>
        <strain evidence="1">ST1C</strain>
    </source>
</reference>
<accession>A0A5J4URE5</accession>
<protein>
    <submittedName>
        <fullName evidence="1">Uncharacterized protein</fullName>
    </submittedName>
</protein>
<gene>
    <name evidence="1" type="ORF">EZS28_032110</name>
</gene>
<evidence type="ECO:0000313" key="1">
    <source>
        <dbReference type="EMBL" id="KAA6372365.1"/>
    </source>
</evidence>
<comment type="caution">
    <text evidence="1">The sequence shown here is derived from an EMBL/GenBank/DDBJ whole genome shotgun (WGS) entry which is preliminary data.</text>
</comment>
<dbReference type="Proteomes" id="UP000324800">
    <property type="component" value="Unassembled WGS sequence"/>
</dbReference>
<proteinExistence type="predicted"/>